<dbReference type="AlphaFoldDB" id="A0A1I4CJQ5"/>
<sequence>MTGHHHGDHGGDKRIALLIAILALFLAIAETGAKSAQTEAISRNVEAANLWAFFQARTIRQTVVRTAAEEAELEKALRADAAAIAAIERQQAAWRGAADRWESEPSSGEGRRELAARARAAEVKRDRNMAAYHNYEYASAAFQVAIVLASASIITAVPLLALGSVGLGVVGVVLAGLGFFAPELVHF</sequence>
<evidence type="ECO:0008006" key="4">
    <source>
        <dbReference type="Google" id="ProtNLM"/>
    </source>
</evidence>
<reference evidence="2 3" key="1">
    <citation type="submission" date="2016-10" db="EMBL/GenBank/DDBJ databases">
        <authorList>
            <person name="de Groot N.N."/>
        </authorList>
    </citation>
    <scope>NUCLEOTIDE SEQUENCE [LARGE SCALE GENOMIC DNA]</scope>
    <source>
        <strain evidence="2 3">DSM 19981</strain>
    </source>
</reference>
<organism evidence="2 3">
    <name type="scientific">Falsiroseomonas stagni DSM 19981</name>
    <dbReference type="NCBI Taxonomy" id="1123062"/>
    <lineage>
        <taxon>Bacteria</taxon>
        <taxon>Pseudomonadati</taxon>
        <taxon>Pseudomonadota</taxon>
        <taxon>Alphaproteobacteria</taxon>
        <taxon>Acetobacterales</taxon>
        <taxon>Roseomonadaceae</taxon>
        <taxon>Falsiroseomonas</taxon>
    </lineage>
</organism>
<keyword evidence="1" id="KW-1133">Transmembrane helix</keyword>
<dbReference type="Pfam" id="PF14235">
    <property type="entry name" value="DUF4337"/>
    <property type="match status" value="1"/>
</dbReference>
<name>A0A1I4CJQ5_9PROT</name>
<evidence type="ECO:0000313" key="2">
    <source>
        <dbReference type="EMBL" id="SFK80519.1"/>
    </source>
</evidence>
<keyword evidence="1" id="KW-0472">Membrane</keyword>
<dbReference type="EMBL" id="FOSQ01000007">
    <property type="protein sequence ID" value="SFK80519.1"/>
    <property type="molecule type" value="Genomic_DNA"/>
</dbReference>
<protein>
    <recommendedName>
        <fullName evidence="4">DUF4337 domain-containing protein</fullName>
    </recommendedName>
</protein>
<evidence type="ECO:0000313" key="3">
    <source>
        <dbReference type="Proteomes" id="UP000199473"/>
    </source>
</evidence>
<keyword evidence="1" id="KW-0812">Transmembrane</keyword>
<feature type="transmembrane region" description="Helical" evidence="1">
    <location>
        <begin position="134"/>
        <end position="154"/>
    </location>
</feature>
<feature type="transmembrane region" description="Helical" evidence="1">
    <location>
        <begin position="160"/>
        <end position="181"/>
    </location>
</feature>
<dbReference type="STRING" id="1123062.SAMN02745775_107263"/>
<proteinExistence type="predicted"/>
<evidence type="ECO:0000256" key="1">
    <source>
        <dbReference type="SAM" id="Phobius"/>
    </source>
</evidence>
<gene>
    <name evidence="2" type="ORF">SAMN02745775_107263</name>
</gene>
<keyword evidence="3" id="KW-1185">Reference proteome</keyword>
<accession>A0A1I4CJQ5</accession>
<dbReference type="Proteomes" id="UP000199473">
    <property type="component" value="Unassembled WGS sequence"/>
</dbReference>
<dbReference type="InterPro" id="IPR025570">
    <property type="entry name" value="DUF4337"/>
</dbReference>
<dbReference type="OrthoDB" id="7992954at2"/>
<feature type="transmembrane region" description="Helical" evidence="1">
    <location>
        <begin position="15"/>
        <end position="33"/>
    </location>
</feature>